<evidence type="ECO:0000256" key="1">
    <source>
        <dbReference type="SAM" id="MobiDB-lite"/>
    </source>
</evidence>
<dbReference type="Proteomes" id="UP000650582">
    <property type="component" value="Unassembled WGS sequence"/>
</dbReference>
<evidence type="ECO:0000313" key="4">
    <source>
        <dbReference type="EMBL" id="KAF8668232.1"/>
    </source>
</evidence>
<keyword evidence="2" id="KW-1133">Transmembrane helix</keyword>
<dbReference type="InterPro" id="IPR016137">
    <property type="entry name" value="RGS"/>
</dbReference>
<dbReference type="SUPFAM" id="SSF48097">
    <property type="entry name" value="Regulator of G-protein signaling, RGS"/>
    <property type="match status" value="1"/>
</dbReference>
<keyword evidence="2" id="KW-0812">Transmembrane</keyword>
<keyword evidence="2" id="KW-0472">Membrane</keyword>
<dbReference type="Gene3D" id="1.10.167.10">
    <property type="entry name" value="Regulator of G-protein Signalling 4, domain 2"/>
    <property type="match status" value="1"/>
</dbReference>
<dbReference type="PANTHER" id="PTHR39466">
    <property type="entry name" value="RGS DOMAIN-CONTAINING PROTEIN"/>
    <property type="match status" value="1"/>
</dbReference>
<gene>
    <name evidence="4" type="ORF">RHS04_09053</name>
</gene>
<feature type="region of interest" description="Disordered" evidence="1">
    <location>
        <begin position="357"/>
        <end position="384"/>
    </location>
</feature>
<dbReference type="EMBL" id="JACYCC010000345">
    <property type="protein sequence ID" value="KAF8668232.1"/>
    <property type="molecule type" value="Genomic_DNA"/>
</dbReference>
<dbReference type="Pfam" id="PF00615">
    <property type="entry name" value="RGS"/>
    <property type="match status" value="1"/>
</dbReference>
<name>A0A8H7H0Z8_9AGAM</name>
<accession>A0A8H7H0Z8</accession>
<sequence length="435" mass="48235">MYGARLSRWAGRRATRKLIKDIRLVNILSGDACSPLGLEEFEAYVALQEHSLENLQFIIWYHDYQQRFFSLDAQEQALSPSLAKYEAHLVLPAPNAKAPIPDSPRSSGWALSPISSSPTTTSWSSWSPISVPSPIAVPLKDQPFRNEILQIVATFIRPGAKKELNLDMDVREELLRGLEKSTHPDVFARAYAQIYDLVDGCSVPNFVTYAAANINLPKQIYWTNRYAIGIVFTLISWIIAIFTICFIPDQPRSKRSIRLVSVPFAVLGCMQIYSAWRGFCSQVFGRSARQLRAWELVDPADAGVSFQITDPVPSLPPKPPPLRTVLDIAAGTKKHVVAPFVNLPSTSSLEMVSMTPTIGSPSPSGPRIVFTDPEPRGRGGGRAAFRRPAVYGPERVVEDPRVREFHQGVIRDMLWVGFGWGLAWTGIVVGIPGRG</sequence>
<dbReference type="InterPro" id="IPR044926">
    <property type="entry name" value="RGS_subdomain_2"/>
</dbReference>
<dbReference type="AlphaFoldDB" id="A0A8H7H0Z8"/>
<comment type="caution">
    <text evidence="4">The sequence shown here is derived from an EMBL/GenBank/DDBJ whole genome shotgun (WGS) entry which is preliminary data.</text>
</comment>
<evidence type="ECO:0000256" key="2">
    <source>
        <dbReference type="SAM" id="Phobius"/>
    </source>
</evidence>
<reference evidence="4" key="1">
    <citation type="submission" date="2020-09" db="EMBL/GenBank/DDBJ databases">
        <title>Comparative genome analyses of four rice-infecting Rhizoctonia solani isolates reveal extensive enrichment of homogalacturonan modification genes.</title>
        <authorList>
            <person name="Lee D.-Y."/>
            <person name="Jeon J."/>
            <person name="Kim K.-T."/>
            <person name="Cheong K."/>
            <person name="Song H."/>
            <person name="Choi G."/>
            <person name="Ko J."/>
            <person name="Opiyo S.O."/>
            <person name="Zuo S."/>
            <person name="Madhav S."/>
            <person name="Lee Y.-H."/>
            <person name="Wang G.-L."/>
        </authorList>
    </citation>
    <scope>NUCLEOTIDE SEQUENCE</scope>
    <source>
        <strain evidence="4">AG1-IA YN-7</strain>
    </source>
</reference>
<protein>
    <submittedName>
        <fullName evidence="4">G protein signaling domain</fullName>
    </submittedName>
</protein>
<organism evidence="4 5">
    <name type="scientific">Rhizoctonia solani</name>
    <dbReference type="NCBI Taxonomy" id="456999"/>
    <lineage>
        <taxon>Eukaryota</taxon>
        <taxon>Fungi</taxon>
        <taxon>Dikarya</taxon>
        <taxon>Basidiomycota</taxon>
        <taxon>Agaricomycotina</taxon>
        <taxon>Agaricomycetes</taxon>
        <taxon>Cantharellales</taxon>
        <taxon>Ceratobasidiaceae</taxon>
        <taxon>Rhizoctonia</taxon>
    </lineage>
</organism>
<dbReference type="PANTHER" id="PTHR39466:SF1">
    <property type="entry name" value="RGS DOMAIN-CONTAINING PROTEIN"/>
    <property type="match status" value="1"/>
</dbReference>
<feature type="domain" description="RGS" evidence="3">
    <location>
        <begin position="141"/>
        <end position="207"/>
    </location>
</feature>
<evidence type="ECO:0000313" key="5">
    <source>
        <dbReference type="Proteomes" id="UP000650582"/>
    </source>
</evidence>
<proteinExistence type="predicted"/>
<feature type="transmembrane region" description="Helical" evidence="2">
    <location>
        <begin position="226"/>
        <end position="247"/>
    </location>
</feature>
<evidence type="ECO:0000259" key="3">
    <source>
        <dbReference type="Pfam" id="PF00615"/>
    </source>
</evidence>
<dbReference type="InterPro" id="IPR036305">
    <property type="entry name" value="RGS_sf"/>
</dbReference>